<gene>
    <name evidence="2" type="ORF">JKP88DRAFT_252025</name>
</gene>
<keyword evidence="1" id="KW-0812">Transmembrane</keyword>
<accession>A0A836CLG7</accession>
<protein>
    <submittedName>
        <fullName evidence="2">Uncharacterized protein</fullName>
    </submittedName>
</protein>
<name>A0A836CLG7_9STRA</name>
<evidence type="ECO:0000313" key="3">
    <source>
        <dbReference type="Proteomes" id="UP000664859"/>
    </source>
</evidence>
<organism evidence="2 3">
    <name type="scientific">Tribonema minus</name>
    <dbReference type="NCBI Taxonomy" id="303371"/>
    <lineage>
        <taxon>Eukaryota</taxon>
        <taxon>Sar</taxon>
        <taxon>Stramenopiles</taxon>
        <taxon>Ochrophyta</taxon>
        <taxon>PX clade</taxon>
        <taxon>Xanthophyceae</taxon>
        <taxon>Tribonematales</taxon>
        <taxon>Tribonemataceae</taxon>
        <taxon>Tribonema</taxon>
    </lineage>
</organism>
<feature type="transmembrane region" description="Helical" evidence="1">
    <location>
        <begin position="441"/>
        <end position="460"/>
    </location>
</feature>
<feature type="transmembrane region" description="Helical" evidence="1">
    <location>
        <begin position="531"/>
        <end position="551"/>
    </location>
</feature>
<keyword evidence="3" id="KW-1185">Reference proteome</keyword>
<sequence>MLLRTFLSPYLGGHRLCEKCCALFFEGQLRDRTANPACPAGCQCSVGYALPQPSGELSEFLAKAFPQDWEQRMRKGEHCRSSDLWRRSRLVGNARDCSATPTFNKLAGRIKGFAYRRRCCGAVGVASAAVRKACSPTETAAFAMAHMERPWMKPGPTRFYTRLGAVLFFGFIAVRAALLSGWSPGGAAAAAAAAAIVVPQRTAVSYAPLPPYALPAMMCPRDKHSAIAARSITAAGDSSSGGSDGSGAAFSASTWTLYDYAAGREAVRVPIAAACPRNELSAADAQAAAAAGGSNGGGSGGGAWLFASDLTLLDYFGKLAPVGFTLYPPVHPRTAALYTLLDPLRASYGACTGAGNLHHFYAPLFGALPRALPRTLPRALPPFLRAAAAVLLINAVPLLGVLPLLHLDPNLPGIPIASGGAEAETWRHRGFWLGWLLGQRAMGMDVVFIALVRLVCLTIASWRCYARLLRGAAPQLHQLPFRARCMRALRTRANWYLEDVVWAFVFYPCLHAIFSYPLPLGDRLVIGPGTLWMQVIQVRLLACACALLLIAPPPLRRTRRYAAVRDRLAYRCSMHFGADFTDEQQVDKLAWINW</sequence>
<dbReference type="AlphaFoldDB" id="A0A836CLG7"/>
<feature type="transmembrane region" description="Helical" evidence="1">
    <location>
        <begin position="500"/>
        <end position="519"/>
    </location>
</feature>
<comment type="caution">
    <text evidence="2">The sequence shown here is derived from an EMBL/GenBank/DDBJ whole genome shotgun (WGS) entry which is preliminary data.</text>
</comment>
<keyword evidence="1" id="KW-1133">Transmembrane helix</keyword>
<evidence type="ECO:0000313" key="2">
    <source>
        <dbReference type="EMBL" id="KAG5190722.1"/>
    </source>
</evidence>
<dbReference type="Proteomes" id="UP000664859">
    <property type="component" value="Unassembled WGS sequence"/>
</dbReference>
<proteinExistence type="predicted"/>
<keyword evidence="1" id="KW-0472">Membrane</keyword>
<reference evidence="2" key="1">
    <citation type="submission" date="2021-02" db="EMBL/GenBank/DDBJ databases">
        <title>First Annotated Genome of the Yellow-green Alga Tribonema minus.</title>
        <authorList>
            <person name="Mahan K.M."/>
        </authorList>
    </citation>
    <scope>NUCLEOTIDE SEQUENCE</scope>
    <source>
        <strain evidence="2">UTEX B ZZ1240</strain>
    </source>
</reference>
<evidence type="ECO:0000256" key="1">
    <source>
        <dbReference type="SAM" id="Phobius"/>
    </source>
</evidence>
<feature type="transmembrane region" description="Helical" evidence="1">
    <location>
        <begin position="383"/>
        <end position="405"/>
    </location>
</feature>
<dbReference type="EMBL" id="JAFCMP010000029">
    <property type="protein sequence ID" value="KAG5190722.1"/>
    <property type="molecule type" value="Genomic_DNA"/>
</dbReference>